<evidence type="ECO:0008006" key="3">
    <source>
        <dbReference type="Google" id="ProtNLM"/>
    </source>
</evidence>
<dbReference type="AlphaFoldDB" id="A0A5P0ZSY4"/>
<reference evidence="1 2" key="1">
    <citation type="journal article" date="2019" name="Syst. Appl. Microbiol.">
        <title>Polyphasic characterization of two novel Lactobacillus spp. isolated from blown salami packages: Description of Lactobacillus halodurans sp. nov. and Lactobacillus salsicarnum sp. nov.</title>
        <authorList>
            <person name="Schuster J.A."/>
            <person name="Klingl A."/>
            <person name="Vogel R.F."/>
            <person name="Ehrmann M.A."/>
        </authorList>
    </citation>
    <scope>NUCLEOTIDE SEQUENCE [LARGE SCALE GENOMIC DNA]</scope>
    <source>
        <strain evidence="1 2">TMW 1.2172</strain>
    </source>
</reference>
<name>A0A5P0ZSY4_9LACO</name>
<accession>A0A5P0ZSY4</accession>
<evidence type="ECO:0000313" key="1">
    <source>
        <dbReference type="EMBL" id="MQS77336.1"/>
    </source>
</evidence>
<protein>
    <recommendedName>
        <fullName evidence="3">WxL domain-containing protein</fullName>
    </recommendedName>
</protein>
<organism evidence="1 2">
    <name type="scientific">Companilactobacillus halodurans</name>
    <dbReference type="NCBI Taxonomy" id="2584183"/>
    <lineage>
        <taxon>Bacteria</taxon>
        <taxon>Bacillati</taxon>
        <taxon>Bacillota</taxon>
        <taxon>Bacilli</taxon>
        <taxon>Lactobacillales</taxon>
        <taxon>Lactobacillaceae</taxon>
        <taxon>Companilactobacillus</taxon>
    </lineage>
</organism>
<proteinExistence type="predicted"/>
<dbReference type="Proteomes" id="UP000414364">
    <property type="component" value="Unassembled WGS sequence"/>
</dbReference>
<gene>
    <name evidence="1" type="ORF">FHL06_13555</name>
</gene>
<comment type="caution">
    <text evidence="1">The sequence shown here is derived from an EMBL/GenBank/DDBJ whole genome shotgun (WGS) entry which is preliminary data.</text>
</comment>
<sequence length="185" mass="19759">MTDSEPSGHLTFTIPADKLTQDTNTLEVYVGDPAANMTPTSKVIIAKKGALSLTVNKAYEFGSINDSSASRLISRKGNWDIMVNDGREAGPDSTWNLSASTSDLTSNTNKFNGNMVFRNSNGVESILTGNNLVNIANGVKNQTGQQTTNIASNWDDSDGIFLRSNGLTTAGNYSGEINWTLADTV</sequence>
<dbReference type="EMBL" id="VDFP01000195">
    <property type="protein sequence ID" value="MQS77336.1"/>
    <property type="molecule type" value="Genomic_DNA"/>
</dbReference>
<evidence type="ECO:0000313" key="2">
    <source>
        <dbReference type="Proteomes" id="UP000414364"/>
    </source>
</evidence>